<dbReference type="InterPro" id="IPR001611">
    <property type="entry name" value="Leu-rich_rpt"/>
</dbReference>
<dbReference type="SUPFAM" id="SSF52058">
    <property type="entry name" value="L domain-like"/>
    <property type="match status" value="1"/>
</dbReference>
<feature type="chain" id="PRO_5021251743" description="Acyltransferase" evidence="15">
    <location>
        <begin position="33"/>
        <end position="777"/>
    </location>
</feature>
<keyword evidence="8" id="KW-0256">Endoplasmic reticulum</keyword>
<evidence type="ECO:0000256" key="4">
    <source>
        <dbReference type="ARBA" id="ARBA00022614"/>
    </source>
</evidence>
<evidence type="ECO:0008006" key="18">
    <source>
        <dbReference type="Google" id="ProtNLM"/>
    </source>
</evidence>
<dbReference type="PANTHER" id="PTHR12317">
    <property type="entry name" value="DIACYLGLYCEROL O-ACYLTRANSFERASE"/>
    <property type="match status" value="1"/>
</dbReference>
<keyword evidence="9 14" id="KW-1133">Transmembrane helix</keyword>
<reference evidence="17" key="1">
    <citation type="submission" date="2018-12" db="EMBL/GenBank/DDBJ databases">
        <authorList>
            <person name="Yazar S."/>
        </authorList>
    </citation>
    <scope>NUCLEOTIDE SEQUENCE [LARGE SCALE GENOMIC DNA]</scope>
</reference>
<dbReference type="GO" id="GO:0050252">
    <property type="term" value="F:retinol O-fatty-acyltransferase activity"/>
    <property type="evidence" value="ECO:0007669"/>
    <property type="project" value="TreeGrafter"/>
</dbReference>
<reference evidence="16" key="2">
    <citation type="submission" date="2025-08" db="UniProtKB">
        <authorList>
            <consortium name="Ensembl"/>
        </authorList>
    </citation>
    <scope>IDENTIFICATION</scope>
</reference>
<dbReference type="STRING" id="29139.ENSVURP00010016727"/>
<dbReference type="Pfam" id="PF13855">
    <property type="entry name" value="LRR_8"/>
    <property type="match status" value="3"/>
</dbReference>
<evidence type="ECO:0000256" key="7">
    <source>
        <dbReference type="ARBA" id="ARBA00022737"/>
    </source>
</evidence>
<evidence type="ECO:0000256" key="6">
    <source>
        <dbReference type="ARBA" id="ARBA00022692"/>
    </source>
</evidence>
<evidence type="ECO:0000256" key="10">
    <source>
        <dbReference type="ARBA" id="ARBA00023098"/>
    </source>
</evidence>
<dbReference type="Proteomes" id="UP000314987">
    <property type="component" value="Unassembled WGS sequence"/>
</dbReference>
<dbReference type="SMART" id="SM00369">
    <property type="entry name" value="LRR_TYP"/>
    <property type="match status" value="12"/>
</dbReference>
<evidence type="ECO:0000256" key="9">
    <source>
        <dbReference type="ARBA" id="ARBA00022989"/>
    </source>
</evidence>
<evidence type="ECO:0000313" key="16">
    <source>
        <dbReference type="Ensembl" id="ENSVURP00010016727.1"/>
    </source>
</evidence>
<evidence type="ECO:0000256" key="1">
    <source>
        <dbReference type="ARBA" id="ARBA00004477"/>
    </source>
</evidence>
<feature type="transmembrane region" description="Helical" evidence="14">
    <location>
        <begin position="481"/>
        <end position="502"/>
    </location>
</feature>
<evidence type="ECO:0000256" key="3">
    <source>
        <dbReference type="ARBA" id="ARBA00022516"/>
    </source>
</evidence>
<dbReference type="InterPro" id="IPR032675">
    <property type="entry name" value="LRR_dom_sf"/>
</dbReference>
<keyword evidence="11 14" id="KW-0472">Membrane</keyword>
<dbReference type="InterPro" id="IPR003591">
    <property type="entry name" value="Leu-rich_rpt_typical-subtyp"/>
</dbReference>
<keyword evidence="4" id="KW-0433">Leucine-rich repeat</keyword>
<dbReference type="AlphaFoldDB" id="A0A4X2L6M2"/>
<keyword evidence="10" id="KW-0443">Lipid metabolism</keyword>
<dbReference type="Ensembl" id="ENSVURT00010019015.1">
    <property type="protein sequence ID" value="ENSVURP00010016727.1"/>
    <property type="gene ID" value="ENSVURG00010012818.1"/>
</dbReference>
<feature type="compositionally biased region" description="Polar residues" evidence="13">
    <location>
        <begin position="300"/>
        <end position="310"/>
    </location>
</feature>
<comment type="subcellular location">
    <subcellularLocation>
        <location evidence="1">Endoplasmic reticulum membrane</location>
        <topology evidence="1">Multi-pass membrane protein</topology>
    </subcellularLocation>
</comment>
<dbReference type="Pfam" id="PF00560">
    <property type="entry name" value="LRR_1"/>
    <property type="match status" value="1"/>
</dbReference>
<dbReference type="CDD" id="cd07987">
    <property type="entry name" value="LPLAT_MGAT-like"/>
    <property type="match status" value="1"/>
</dbReference>
<evidence type="ECO:0000256" key="2">
    <source>
        <dbReference type="ARBA" id="ARBA00005420"/>
    </source>
</evidence>
<feature type="region of interest" description="Disordered" evidence="13">
    <location>
        <begin position="291"/>
        <end position="329"/>
    </location>
</feature>
<dbReference type="GO" id="GO:0005789">
    <property type="term" value="C:endoplasmic reticulum membrane"/>
    <property type="evidence" value="ECO:0007669"/>
    <property type="project" value="UniProtKB-SubCell"/>
</dbReference>
<keyword evidence="15" id="KW-0732">Signal</keyword>
<keyword evidence="5" id="KW-0808">Transferase</keyword>
<evidence type="ECO:0000256" key="11">
    <source>
        <dbReference type="ARBA" id="ARBA00023136"/>
    </source>
</evidence>
<keyword evidence="17" id="KW-1185">Reference proteome</keyword>
<protein>
    <recommendedName>
        <fullName evidence="18">Acyltransferase</fullName>
    </recommendedName>
</protein>
<dbReference type="GeneTree" id="ENSGT01030000234582"/>
<evidence type="ECO:0000256" key="12">
    <source>
        <dbReference type="ARBA" id="ARBA00023315"/>
    </source>
</evidence>
<accession>A0A4X2L6M2</accession>
<evidence type="ECO:0000256" key="8">
    <source>
        <dbReference type="ARBA" id="ARBA00022824"/>
    </source>
</evidence>
<dbReference type="PRINTS" id="PR00019">
    <property type="entry name" value="LEURICHRPT"/>
</dbReference>
<gene>
    <name evidence="16" type="primary">AWAT2</name>
</gene>
<evidence type="ECO:0000256" key="15">
    <source>
        <dbReference type="SAM" id="SignalP"/>
    </source>
</evidence>
<keyword evidence="6 14" id="KW-0812">Transmembrane</keyword>
<name>A0A4X2L6M2_VOMUR</name>
<proteinExistence type="inferred from homology"/>
<dbReference type="InterPro" id="IPR025875">
    <property type="entry name" value="Leu-rich_rpt_4"/>
</dbReference>
<evidence type="ECO:0000256" key="5">
    <source>
        <dbReference type="ARBA" id="ARBA00022679"/>
    </source>
</evidence>
<dbReference type="Gene3D" id="3.80.10.10">
    <property type="entry name" value="Ribonuclease Inhibitor"/>
    <property type="match status" value="4"/>
</dbReference>
<reference evidence="16" key="3">
    <citation type="submission" date="2025-09" db="UniProtKB">
        <authorList>
            <consortium name="Ensembl"/>
        </authorList>
    </citation>
    <scope>IDENTIFICATION</scope>
</reference>
<evidence type="ECO:0000256" key="14">
    <source>
        <dbReference type="SAM" id="Phobius"/>
    </source>
</evidence>
<keyword evidence="7" id="KW-0677">Repeat</keyword>
<keyword evidence="3" id="KW-0444">Lipid biosynthesis</keyword>
<feature type="signal peptide" evidence="15">
    <location>
        <begin position="1"/>
        <end position="32"/>
    </location>
</feature>
<keyword evidence="12" id="KW-0012">Acyltransferase</keyword>
<sequence>MGLQEAISPGPSSLGLSLLLALLHTSPEGITGHSASLPPGCLTGLLRVSCQGLGLHTFPAALPLTIEQLDLSHNRLQVLRDNAMEDRPNLRHLDLRGNGLEELSMGALLPLRWLHALILADNSLNRDHVSNSRALRLLGHLRLLDLSANRLDSDMATFYVANLSSLWSLDLSNNLITHLARGTFLGSPNLLDINLSDNYILQIEAGAFEGLLQLRELSLARNSLHCISDFSLRALRRLNLSSNALQLFATEEGSWGYQLQVLDLSHNQLRAMPLLSALRHLHHLNLSDNHLASLEPHAPPSTQGTGPSDQEVSRPNLLQSGSEPAASLPELTDLDLSRNQLDTLPMGFLSHLSSLQRLSMAWNCLQNMSAHQASPRLPLLPLRSLDLRGNWIQTFPSWVFEILPHLEVLDLGDNELRLCWRPEGGQDGPLQGTLRPFSSAFHLRHLSLSRNRLKGLCLPGFPPAALFSLDLSGFFVVFSHLYLVVFTPYWPLAGLTIIWLIFDWKTPQQGGRRSDWVRGWCLWKQYRDYFPLKMVKTHDLSPRHNYIIATHPHGLMSHSAFCHFATEASGFSRIFPGITPHLLTLGAFFWVPVLREYVMSSGACSVSRASMDYLLSSKGSGNAVVVVVGGLAECRYGRPGISTLVLKKRQGFVRRALQHGVALVPSYSFGENEIYDQHVFTPGGWVNHLQQWFQRLVHIYPCAFYGRGFTENSWGLLPYNRPITTIIGKPLPIPKIENPSQETVDKYHALYLTALRKLFDEHKVQYGISESQELEFV</sequence>
<dbReference type="PROSITE" id="PS51450">
    <property type="entry name" value="LRR"/>
    <property type="match status" value="4"/>
</dbReference>
<organism evidence="16 17">
    <name type="scientific">Vombatus ursinus</name>
    <name type="common">Common wombat</name>
    <dbReference type="NCBI Taxonomy" id="29139"/>
    <lineage>
        <taxon>Eukaryota</taxon>
        <taxon>Metazoa</taxon>
        <taxon>Chordata</taxon>
        <taxon>Craniata</taxon>
        <taxon>Vertebrata</taxon>
        <taxon>Euteleostomi</taxon>
        <taxon>Mammalia</taxon>
        <taxon>Metatheria</taxon>
        <taxon>Diprotodontia</taxon>
        <taxon>Vombatidae</taxon>
        <taxon>Vombatus</taxon>
    </lineage>
</organism>
<evidence type="ECO:0000313" key="17">
    <source>
        <dbReference type="Proteomes" id="UP000314987"/>
    </source>
</evidence>
<dbReference type="InterPro" id="IPR007130">
    <property type="entry name" value="DAGAT"/>
</dbReference>
<comment type="similarity">
    <text evidence="2">Belongs to the diacylglycerol acyltransferase family.</text>
</comment>
<dbReference type="Pfam" id="PF03982">
    <property type="entry name" value="DAGAT"/>
    <property type="match status" value="1"/>
</dbReference>
<dbReference type="PANTHER" id="PTHR12317:SF12">
    <property type="entry name" value="ACYL-COA WAX ALCOHOL ACYLTRANSFERASE 2"/>
    <property type="match status" value="1"/>
</dbReference>
<evidence type="ECO:0000256" key="13">
    <source>
        <dbReference type="SAM" id="MobiDB-lite"/>
    </source>
</evidence>
<dbReference type="Pfam" id="PF12799">
    <property type="entry name" value="LRR_4"/>
    <property type="match status" value="1"/>
</dbReference>